<name>A0A8H5ZCC5_COCSA</name>
<dbReference type="Proteomes" id="UP000624244">
    <property type="component" value="Unassembled WGS sequence"/>
</dbReference>
<evidence type="ECO:0000256" key="1">
    <source>
        <dbReference type="SAM" id="SignalP"/>
    </source>
</evidence>
<dbReference type="AlphaFoldDB" id="A0A8H5ZCC5"/>
<accession>A0A8H5ZCC5</accession>
<proteinExistence type="predicted"/>
<evidence type="ECO:0008006" key="4">
    <source>
        <dbReference type="Google" id="ProtNLM"/>
    </source>
</evidence>
<comment type="caution">
    <text evidence="2">The sequence shown here is derived from an EMBL/GenBank/DDBJ whole genome shotgun (WGS) entry which is preliminary data.</text>
</comment>
<protein>
    <recommendedName>
        <fullName evidence="4">Secreted protein</fullName>
    </recommendedName>
</protein>
<reference evidence="2" key="1">
    <citation type="submission" date="2019-11" db="EMBL/GenBank/DDBJ databases">
        <title>Bipolaris sorokiniana Genome sequencing.</title>
        <authorList>
            <person name="Wang H."/>
        </authorList>
    </citation>
    <scope>NUCLEOTIDE SEQUENCE</scope>
</reference>
<keyword evidence="1" id="KW-0732">Signal</keyword>
<organism evidence="2 3">
    <name type="scientific">Cochliobolus sativus</name>
    <name type="common">Common root rot and spot blotch fungus</name>
    <name type="synonym">Bipolaris sorokiniana</name>
    <dbReference type="NCBI Taxonomy" id="45130"/>
    <lineage>
        <taxon>Eukaryota</taxon>
        <taxon>Fungi</taxon>
        <taxon>Dikarya</taxon>
        <taxon>Ascomycota</taxon>
        <taxon>Pezizomycotina</taxon>
        <taxon>Dothideomycetes</taxon>
        <taxon>Pleosporomycetidae</taxon>
        <taxon>Pleosporales</taxon>
        <taxon>Pleosporineae</taxon>
        <taxon>Pleosporaceae</taxon>
        <taxon>Bipolaris</taxon>
    </lineage>
</organism>
<sequence>MQISLFLQIISSSLVAAQFGSTLNDGMPITCGTGYVPSLTCDTPNGMCSCTCGSGAVYQKPESSLNTGSDPLDFSSPQRLATKPCTGEVLMPWQRINVRRTAGTVQDSAIGSIPIDNPEDSVLLVADGSNRCERFEVYIDGVLVGETSGEGPRDNYKCDAVEKCMKEGADFAYFTLPRGKHTIGTKWVKATDACKAWPNGIANIQTYKPCE</sequence>
<feature type="chain" id="PRO_5034396075" description="Secreted protein" evidence="1">
    <location>
        <begin position="18"/>
        <end position="211"/>
    </location>
</feature>
<dbReference type="EMBL" id="WNKQ01000015">
    <property type="protein sequence ID" value="KAF5846700.1"/>
    <property type="molecule type" value="Genomic_DNA"/>
</dbReference>
<evidence type="ECO:0000313" key="3">
    <source>
        <dbReference type="Proteomes" id="UP000624244"/>
    </source>
</evidence>
<feature type="signal peptide" evidence="1">
    <location>
        <begin position="1"/>
        <end position="17"/>
    </location>
</feature>
<evidence type="ECO:0000313" key="2">
    <source>
        <dbReference type="EMBL" id="KAF5846700.1"/>
    </source>
</evidence>
<gene>
    <name evidence="2" type="ORF">GGP41_004822</name>
</gene>